<reference evidence="1 2" key="1">
    <citation type="journal article" date="2019" name="Int. J. Syst. Evol. Microbiol.">
        <title>The Global Catalogue of Microorganisms (GCM) 10K type strain sequencing project: providing services to taxonomists for standard genome sequencing and annotation.</title>
        <authorList>
            <consortium name="The Broad Institute Genomics Platform"/>
            <consortium name="The Broad Institute Genome Sequencing Center for Infectious Disease"/>
            <person name="Wu L."/>
            <person name="Ma J."/>
        </authorList>
    </citation>
    <scope>NUCLEOTIDE SEQUENCE [LARGE SCALE GENOMIC DNA]</scope>
    <source>
        <strain evidence="1 2">JCM 13250</strain>
    </source>
</reference>
<organism evidence="1 2">
    <name type="scientific">Luedemannella flava</name>
    <dbReference type="NCBI Taxonomy" id="349316"/>
    <lineage>
        <taxon>Bacteria</taxon>
        <taxon>Bacillati</taxon>
        <taxon>Actinomycetota</taxon>
        <taxon>Actinomycetes</taxon>
        <taxon>Micromonosporales</taxon>
        <taxon>Micromonosporaceae</taxon>
        <taxon>Luedemannella</taxon>
    </lineage>
</organism>
<name>A0ABN2MG53_9ACTN</name>
<keyword evidence="2" id="KW-1185">Reference proteome</keyword>
<evidence type="ECO:0000313" key="1">
    <source>
        <dbReference type="EMBL" id="GAA1823759.1"/>
    </source>
</evidence>
<proteinExistence type="predicted"/>
<evidence type="ECO:0000313" key="2">
    <source>
        <dbReference type="Proteomes" id="UP001500218"/>
    </source>
</evidence>
<accession>A0ABN2MG53</accession>
<protein>
    <submittedName>
        <fullName evidence="1">Uncharacterized protein</fullName>
    </submittedName>
</protein>
<sequence>MVIMSDGVLAAVRAFVARIHAFEPAAGSLGDLVVRFNGDEARMTITGPVARALAEALGAYQDPRDHGPCDACGGHRVDDNFHCLDCGHLNGLFGQLVAERAARYRAEPSPELEG</sequence>
<dbReference type="Proteomes" id="UP001500218">
    <property type="component" value="Unassembled WGS sequence"/>
</dbReference>
<dbReference type="EMBL" id="BAAALT010000205">
    <property type="protein sequence ID" value="GAA1823759.1"/>
    <property type="molecule type" value="Genomic_DNA"/>
</dbReference>
<comment type="caution">
    <text evidence="1">The sequence shown here is derived from an EMBL/GenBank/DDBJ whole genome shotgun (WGS) entry which is preliminary data.</text>
</comment>
<gene>
    <name evidence="1" type="ORF">GCM10009682_50080</name>
</gene>